<dbReference type="Proteomes" id="UP000799753">
    <property type="component" value="Unassembled WGS sequence"/>
</dbReference>
<protein>
    <submittedName>
        <fullName evidence="2">Uncharacterized protein</fullName>
    </submittedName>
</protein>
<feature type="compositionally biased region" description="Basic and acidic residues" evidence="1">
    <location>
        <begin position="270"/>
        <end position="279"/>
    </location>
</feature>
<sequence>MDFIHRHQRTTDETPPWNGIVFKLPVDSDELAEKLKIAYPNCRTLRERKHQATSDFFAEELKRMQSKDLTPFTTTNSAEPSVSDYPQDASKAYSQAFSDRSRPQSASGYTSPSVAGSVDSPLVERAKPSISISTSPRMQPSTAPTMMMSTNAQQFVWSAHDGKSLRPKTKRKMTLEERSAYKETRKRGACDKCRRQKGRCTHMTEGEHQPSGSEVANRLTKRRISAGPDANQDDGLKSVKIEHASDVHYIAPETSSNFSSISTPSSHQGHANEHSEVTRESMVNNTQQWEEEPGAGPPSTEYVSTFAMDSYGNPSQGHLNHGHEPWSSPYASQNPSASLILGYSRNSSINTEVFPTLVGSQPTDEYSISPGYPYYGETWSNQNLPMGSSGPT</sequence>
<feature type="compositionally biased region" description="Polar residues" evidence="1">
    <location>
        <begin position="130"/>
        <end position="141"/>
    </location>
</feature>
<feature type="region of interest" description="Disordered" evidence="1">
    <location>
        <begin position="255"/>
        <end position="332"/>
    </location>
</feature>
<dbReference type="OrthoDB" id="3794485at2759"/>
<feature type="compositionally biased region" description="Polar residues" evidence="1">
    <location>
        <begin position="68"/>
        <end position="80"/>
    </location>
</feature>
<name>A0A6A6RTB8_9PLEO</name>
<evidence type="ECO:0000313" key="3">
    <source>
        <dbReference type="Proteomes" id="UP000799753"/>
    </source>
</evidence>
<dbReference type="EMBL" id="MU006788">
    <property type="protein sequence ID" value="KAF2638839.1"/>
    <property type="molecule type" value="Genomic_DNA"/>
</dbReference>
<feature type="region of interest" description="Disordered" evidence="1">
    <location>
        <begin position="68"/>
        <end position="141"/>
    </location>
</feature>
<dbReference type="AlphaFoldDB" id="A0A6A6RTB8"/>
<feature type="compositionally biased region" description="Polar residues" evidence="1">
    <location>
        <begin position="92"/>
        <end position="114"/>
    </location>
</feature>
<evidence type="ECO:0000256" key="1">
    <source>
        <dbReference type="SAM" id="MobiDB-lite"/>
    </source>
</evidence>
<reference evidence="2" key="1">
    <citation type="journal article" date="2020" name="Stud. Mycol.">
        <title>101 Dothideomycetes genomes: a test case for predicting lifestyles and emergence of pathogens.</title>
        <authorList>
            <person name="Haridas S."/>
            <person name="Albert R."/>
            <person name="Binder M."/>
            <person name="Bloem J."/>
            <person name="Labutti K."/>
            <person name="Salamov A."/>
            <person name="Andreopoulos B."/>
            <person name="Baker S."/>
            <person name="Barry K."/>
            <person name="Bills G."/>
            <person name="Bluhm B."/>
            <person name="Cannon C."/>
            <person name="Castanera R."/>
            <person name="Culley D."/>
            <person name="Daum C."/>
            <person name="Ezra D."/>
            <person name="Gonzalez J."/>
            <person name="Henrissat B."/>
            <person name="Kuo A."/>
            <person name="Liang C."/>
            <person name="Lipzen A."/>
            <person name="Lutzoni F."/>
            <person name="Magnuson J."/>
            <person name="Mondo S."/>
            <person name="Nolan M."/>
            <person name="Ohm R."/>
            <person name="Pangilinan J."/>
            <person name="Park H.-J."/>
            <person name="Ramirez L."/>
            <person name="Alfaro M."/>
            <person name="Sun H."/>
            <person name="Tritt A."/>
            <person name="Yoshinaga Y."/>
            <person name="Zwiers L.-H."/>
            <person name="Turgeon B."/>
            <person name="Goodwin S."/>
            <person name="Spatafora J."/>
            <person name="Crous P."/>
            <person name="Grigoriev I."/>
        </authorList>
    </citation>
    <scope>NUCLEOTIDE SEQUENCE</scope>
    <source>
        <strain evidence="2">CBS 473.64</strain>
    </source>
</reference>
<feature type="compositionally biased region" description="Low complexity" evidence="1">
    <location>
        <begin position="255"/>
        <end position="266"/>
    </location>
</feature>
<proteinExistence type="predicted"/>
<accession>A0A6A6RTB8</accession>
<gene>
    <name evidence="2" type="ORF">P280DRAFT_63413</name>
</gene>
<evidence type="ECO:0000313" key="2">
    <source>
        <dbReference type="EMBL" id="KAF2638839.1"/>
    </source>
</evidence>
<organism evidence="2 3">
    <name type="scientific">Massarina eburnea CBS 473.64</name>
    <dbReference type="NCBI Taxonomy" id="1395130"/>
    <lineage>
        <taxon>Eukaryota</taxon>
        <taxon>Fungi</taxon>
        <taxon>Dikarya</taxon>
        <taxon>Ascomycota</taxon>
        <taxon>Pezizomycotina</taxon>
        <taxon>Dothideomycetes</taxon>
        <taxon>Pleosporomycetidae</taxon>
        <taxon>Pleosporales</taxon>
        <taxon>Massarineae</taxon>
        <taxon>Massarinaceae</taxon>
        <taxon>Massarina</taxon>
    </lineage>
</organism>
<keyword evidence="3" id="KW-1185">Reference proteome</keyword>